<proteinExistence type="predicted"/>
<dbReference type="SUPFAM" id="SSF56784">
    <property type="entry name" value="HAD-like"/>
    <property type="match status" value="1"/>
</dbReference>
<evidence type="ECO:0000313" key="2">
    <source>
        <dbReference type="Proteomes" id="UP000186684"/>
    </source>
</evidence>
<dbReference type="NCBIfam" id="TIGR01549">
    <property type="entry name" value="HAD-SF-IA-v1"/>
    <property type="match status" value="1"/>
</dbReference>
<evidence type="ECO:0000313" key="1">
    <source>
        <dbReference type="EMBL" id="SIS82866.1"/>
    </source>
</evidence>
<dbReference type="Gene3D" id="3.40.50.1000">
    <property type="entry name" value="HAD superfamily/HAD-like"/>
    <property type="match status" value="1"/>
</dbReference>
<dbReference type="PANTHER" id="PTHR43434">
    <property type="entry name" value="PHOSPHOGLYCOLATE PHOSPHATASE"/>
    <property type="match status" value="1"/>
</dbReference>
<dbReference type="STRING" id="633194.SAMN05421759_104119"/>
<protein>
    <submittedName>
        <fullName evidence="1">Phosphoglycolate phosphatase</fullName>
    </submittedName>
</protein>
<dbReference type="InterPro" id="IPR006439">
    <property type="entry name" value="HAD-SF_hydro_IA"/>
</dbReference>
<dbReference type="InterPro" id="IPR050155">
    <property type="entry name" value="HAD-like_hydrolase_sf"/>
</dbReference>
<dbReference type="GO" id="GO:0008967">
    <property type="term" value="F:phosphoglycolate phosphatase activity"/>
    <property type="evidence" value="ECO:0007669"/>
    <property type="project" value="TreeGrafter"/>
</dbReference>
<dbReference type="NCBIfam" id="TIGR01509">
    <property type="entry name" value="HAD-SF-IA-v3"/>
    <property type="match status" value="1"/>
</dbReference>
<organism evidence="1 2">
    <name type="scientific">Roseivivax lentus</name>
    <dbReference type="NCBI Taxonomy" id="633194"/>
    <lineage>
        <taxon>Bacteria</taxon>
        <taxon>Pseudomonadati</taxon>
        <taxon>Pseudomonadota</taxon>
        <taxon>Alphaproteobacteria</taxon>
        <taxon>Rhodobacterales</taxon>
        <taxon>Roseobacteraceae</taxon>
        <taxon>Roseivivax</taxon>
    </lineage>
</organism>
<dbReference type="InterPro" id="IPR036412">
    <property type="entry name" value="HAD-like_sf"/>
</dbReference>
<dbReference type="InterPro" id="IPR023214">
    <property type="entry name" value="HAD_sf"/>
</dbReference>
<dbReference type="InterPro" id="IPR023198">
    <property type="entry name" value="PGP-like_dom2"/>
</dbReference>
<dbReference type="Proteomes" id="UP000186684">
    <property type="component" value="Unassembled WGS sequence"/>
</dbReference>
<dbReference type="PANTHER" id="PTHR43434:SF24">
    <property type="entry name" value="HYDROLASE-RELATED"/>
    <property type="match status" value="1"/>
</dbReference>
<dbReference type="Pfam" id="PF13419">
    <property type="entry name" value="HAD_2"/>
    <property type="match status" value="1"/>
</dbReference>
<dbReference type="AlphaFoldDB" id="A0A1N7M9T9"/>
<name>A0A1N7M9T9_9RHOB</name>
<dbReference type="EMBL" id="FTOQ01000004">
    <property type="protein sequence ID" value="SIS82866.1"/>
    <property type="molecule type" value="Genomic_DNA"/>
</dbReference>
<accession>A0A1N7M9T9</accession>
<reference evidence="2" key="1">
    <citation type="submission" date="2017-01" db="EMBL/GenBank/DDBJ databases">
        <authorList>
            <person name="Varghese N."/>
            <person name="Submissions S."/>
        </authorList>
    </citation>
    <scope>NUCLEOTIDE SEQUENCE [LARGE SCALE GENOMIC DNA]</scope>
    <source>
        <strain evidence="2">DSM 29430</strain>
    </source>
</reference>
<dbReference type="GO" id="GO:0005829">
    <property type="term" value="C:cytosol"/>
    <property type="evidence" value="ECO:0007669"/>
    <property type="project" value="TreeGrafter"/>
</dbReference>
<dbReference type="InterPro" id="IPR041492">
    <property type="entry name" value="HAD_2"/>
</dbReference>
<gene>
    <name evidence="1" type="ORF">SAMN05421759_104119</name>
</gene>
<dbReference type="Gene3D" id="1.10.150.240">
    <property type="entry name" value="Putative phosphatase, domain 2"/>
    <property type="match status" value="1"/>
</dbReference>
<dbReference type="RefSeq" id="WP_076447408.1">
    <property type="nucleotide sequence ID" value="NZ_FTOQ01000004.1"/>
</dbReference>
<dbReference type="SFLD" id="SFLDS00003">
    <property type="entry name" value="Haloacid_Dehalogenase"/>
    <property type="match status" value="1"/>
</dbReference>
<dbReference type="GO" id="GO:0006281">
    <property type="term" value="P:DNA repair"/>
    <property type="evidence" value="ECO:0007669"/>
    <property type="project" value="TreeGrafter"/>
</dbReference>
<dbReference type="OrthoDB" id="9793014at2"/>
<sequence length="226" mass="23820">MSADLRLVVFDVDGTLVDSQADIHAAMIDAFASAELAAPGRADVLGIVGLSLPEAMAELAPGVDAATRLRMVEAYKNAYATRRKTVGAAEGSPLFPGVRDVLDAVHAVPHWLPGIATGKSRRGLDALLDGHGLRGRFVTEQVSDHHPSKPHPAMLHAALSETGVAARHAVMVGDTEFDMAMARAAGMVAIGVTWGYHPAPRLAEAHHLIDDIAVLPALLKDIWGET</sequence>
<keyword evidence="2" id="KW-1185">Reference proteome</keyword>
<dbReference type="SFLD" id="SFLDG01129">
    <property type="entry name" value="C1.5:_HAD__Beta-PGM__Phosphata"/>
    <property type="match status" value="1"/>
</dbReference>